<proteinExistence type="predicted"/>
<dbReference type="Proteomes" id="UP000034034">
    <property type="component" value="Chromosome"/>
</dbReference>
<dbReference type="PATRIC" id="fig|408015.6.peg.5368"/>
<protein>
    <submittedName>
        <fullName evidence="2">Uncharacterized protein</fullName>
    </submittedName>
</protein>
<dbReference type="KEGG" id="sxi:SXIM_53030"/>
<feature type="region of interest" description="Disordered" evidence="1">
    <location>
        <begin position="46"/>
        <end position="66"/>
    </location>
</feature>
<keyword evidence="3" id="KW-1185">Reference proteome</keyword>
<evidence type="ECO:0000313" key="2">
    <source>
        <dbReference type="EMBL" id="AKG46687.1"/>
    </source>
</evidence>
<sequence>MVRMSEDTTSPVLPRALADSYVDALVALDPITGTFLGVAESAGRLPDYSPKASWPGPNSPGAPCGS</sequence>
<evidence type="ECO:0000256" key="1">
    <source>
        <dbReference type="SAM" id="MobiDB-lite"/>
    </source>
</evidence>
<reference evidence="2" key="1">
    <citation type="submission" date="2019-08" db="EMBL/GenBank/DDBJ databases">
        <title>Complete genome sequence of a mangrove-derived Streptomyces xiamenensis.</title>
        <authorList>
            <person name="Xu J."/>
        </authorList>
    </citation>
    <scope>NUCLEOTIDE SEQUENCE</scope>
    <source>
        <strain evidence="2">318</strain>
    </source>
</reference>
<accession>A0A0F7G0K3</accession>
<dbReference type="EMBL" id="CP009922">
    <property type="protein sequence ID" value="AKG46687.1"/>
    <property type="molecule type" value="Genomic_DNA"/>
</dbReference>
<evidence type="ECO:0000313" key="3">
    <source>
        <dbReference type="Proteomes" id="UP000034034"/>
    </source>
</evidence>
<dbReference type="HOGENOM" id="CLU_2829631_0_0_11"/>
<dbReference type="AlphaFoldDB" id="A0A0F7G0K3"/>
<organism evidence="2 3">
    <name type="scientific">Streptomyces xiamenensis</name>
    <dbReference type="NCBI Taxonomy" id="408015"/>
    <lineage>
        <taxon>Bacteria</taxon>
        <taxon>Bacillati</taxon>
        <taxon>Actinomycetota</taxon>
        <taxon>Actinomycetes</taxon>
        <taxon>Kitasatosporales</taxon>
        <taxon>Streptomycetaceae</taxon>
        <taxon>Streptomyces</taxon>
    </lineage>
</organism>
<gene>
    <name evidence="2" type="ORF">SXIM_53030</name>
</gene>
<name>A0A0F7G0K3_9ACTN</name>
<dbReference type="STRING" id="408015.SXIM_53030"/>